<accession>A0A091QN19</accession>
<protein>
    <submittedName>
        <fullName evidence="1">Uncharacterized protein</fullName>
    </submittedName>
</protein>
<name>A0A091QN19_9AVES</name>
<gene>
    <name evidence="1" type="ORF">N332_14190</name>
</gene>
<evidence type="ECO:0000313" key="1">
    <source>
        <dbReference type="EMBL" id="KFQ28613.1"/>
    </source>
</evidence>
<feature type="non-terminal residue" evidence="1">
    <location>
        <position position="58"/>
    </location>
</feature>
<dbReference type="AlphaFoldDB" id="A0A091QN19"/>
<keyword evidence="2" id="KW-1185">Reference proteome</keyword>
<dbReference type="Proteomes" id="UP000053369">
    <property type="component" value="Unassembled WGS sequence"/>
</dbReference>
<dbReference type="Gene3D" id="1.10.287.210">
    <property type="match status" value="1"/>
</dbReference>
<dbReference type="SUPFAM" id="SSF58069">
    <property type="entry name" value="Virus ectodomain"/>
    <property type="match status" value="1"/>
</dbReference>
<evidence type="ECO:0000313" key="2">
    <source>
        <dbReference type="Proteomes" id="UP000053369"/>
    </source>
</evidence>
<sequence>AAIDFLLSVQEHGCEDFEGMCCMNLSEHSESIHKSIQPLKDGVRKLRVDDGWDWLNRL</sequence>
<feature type="non-terminal residue" evidence="1">
    <location>
        <position position="1"/>
    </location>
</feature>
<proteinExistence type="predicted"/>
<reference evidence="1 2" key="1">
    <citation type="submission" date="2014-04" db="EMBL/GenBank/DDBJ databases">
        <title>Genome evolution of avian class.</title>
        <authorList>
            <person name="Zhang G."/>
            <person name="Li C."/>
        </authorList>
    </citation>
    <scope>NUCLEOTIDE SEQUENCE [LARGE SCALE GENOMIC DNA]</scope>
    <source>
        <strain evidence="1">BGI_N332</strain>
    </source>
</reference>
<dbReference type="EMBL" id="KK800855">
    <property type="protein sequence ID" value="KFQ28613.1"/>
    <property type="molecule type" value="Genomic_DNA"/>
</dbReference>
<organism evidence="1 2">
    <name type="scientific">Mesitornis unicolor</name>
    <name type="common">brown roatelo</name>
    <dbReference type="NCBI Taxonomy" id="54374"/>
    <lineage>
        <taxon>Eukaryota</taxon>
        <taxon>Metazoa</taxon>
        <taxon>Chordata</taxon>
        <taxon>Craniata</taxon>
        <taxon>Vertebrata</taxon>
        <taxon>Euteleostomi</taxon>
        <taxon>Archelosauria</taxon>
        <taxon>Archosauria</taxon>
        <taxon>Dinosauria</taxon>
        <taxon>Saurischia</taxon>
        <taxon>Theropoda</taxon>
        <taxon>Coelurosauria</taxon>
        <taxon>Aves</taxon>
        <taxon>Neognathae</taxon>
        <taxon>Neoaves</taxon>
        <taxon>Columbimorphae</taxon>
        <taxon>Mesitornithiformes</taxon>
        <taxon>Mesitornithidae</taxon>
        <taxon>Mesitornis</taxon>
    </lineage>
</organism>